<evidence type="ECO:0000313" key="2">
    <source>
        <dbReference type="EMBL" id="EKC42401.1"/>
    </source>
</evidence>
<dbReference type="InParanoid" id="K1S4S1"/>
<dbReference type="HOGENOM" id="CLU_2963038_0_0_1"/>
<evidence type="ECO:0000256" key="1">
    <source>
        <dbReference type="SAM" id="MobiDB-lite"/>
    </source>
</evidence>
<feature type="compositionally biased region" description="Acidic residues" evidence="1">
    <location>
        <begin position="13"/>
        <end position="44"/>
    </location>
</feature>
<organism evidence="2">
    <name type="scientific">Magallana gigas</name>
    <name type="common">Pacific oyster</name>
    <name type="synonym">Crassostrea gigas</name>
    <dbReference type="NCBI Taxonomy" id="29159"/>
    <lineage>
        <taxon>Eukaryota</taxon>
        <taxon>Metazoa</taxon>
        <taxon>Spiralia</taxon>
        <taxon>Lophotrochozoa</taxon>
        <taxon>Mollusca</taxon>
        <taxon>Bivalvia</taxon>
        <taxon>Autobranchia</taxon>
        <taxon>Pteriomorphia</taxon>
        <taxon>Ostreida</taxon>
        <taxon>Ostreoidea</taxon>
        <taxon>Ostreidae</taxon>
        <taxon>Magallana</taxon>
    </lineage>
</organism>
<protein>
    <submittedName>
        <fullName evidence="2">Uncharacterized protein</fullName>
    </submittedName>
</protein>
<dbReference type="AlphaFoldDB" id="K1S4S1"/>
<dbReference type="EMBL" id="JH816946">
    <property type="protein sequence ID" value="EKC42401.1"/>
    <property type="molecule type" value="Genomic_DNA"/>
</dbReference>
<name>K1S4S1_MAGGI</name>
<proteinExistence type="predicted"/>
<accession>K1S4S1</accession>
<gene>
    <name evidence="2" type="ORF">CGI_10017286</name>
</gene>
<reference evidence="2" key="1">
    <citation type="journal article" date="2012" name="Nature">
        <title>The oyster genome reveals stress adaptation and complexity of shell formation.</title>
        <authorList>
            <person name="Zhang G."/>
            <person name="Fang X."/>
            <person name="Guo X."/>
            <person name="Li L."/>
            <person name="Luo R."/>
            <person name="Xu F."/>
            <person name="Yang P."/>
            <person name="Zhang L."/>
            <person name="Wang X."/>
            <person name="Qi H."/>
            <person name="Xiong Z."/>
            <person name="Que H."/>
            <person name="Xie Y."/>
            <person name="Holland P.W."/>
            <person name="Paps J."/>
            <person name="Zhu Y."/>
            <person name="Wu F."/>
            <person name="Chen Y."/>
            <person name="Wang J."/>
            <person name="Peng C."/>
            <person name="Meng J."/>
            <person name="Yang L."/>
            <person name="Liu J."/>
            <person name="Wen B."/>
            <person name="Zhang N."/>
            <person name="Huang Z."/>
            <person name="Zhu Q."/>
            <person name="Feng Y."/>
            <person name="Mount A."/>
            <person name="Hedgecock D."/>
            <person name="Xu Z."/>
            <person name="Liu Y."/>
            <person name="Domazet-Loso T."/>
            <person name="Du Y."/>
            <person name="Sun X."/>
            <person name="Zhang S."/>
            <person name="Liu B."/>
            <person name="Cheng P."/>
            <person name="Jiang X."/>
            <person name="Li J."/>
            <person name="Fan D."/>
            <person name="Wang W."/>
            <person name="Fu W."/>
            <person name="Wang T."/>
            <person name="Wang B."/>
            <person name="Zhang J."/>
            <person name="Peng Z."/>
            <person name="Li Y."/>
            <person name="Li N."/>
            <person name="Wang J."/>
            <person name="Chen M."/>
            <person name="He Y."/>
            <person name="Tan F."/>
            <person name="Song X."/>
            <person name="Zheng Q."/>
            <person name="Huang R."/>
            <person name="Yang H."/>
            <person name="Du X."/>
            <person name="Chen L."/>
            <person name="Yang M."/>
            <person name="Gaffney P.M."/>
            <person name="Wang S."/>
            <person name="Luo L."/>
            <person name="She Z."/>
            <person name="Ming Y."/>
            <person name="Huang W."/>
            <person name="Zhang S."/>
            <person name="Huang B."/>
            <person name="Zhang Y."/>
            <person name="Qu T."/>
            <person name="Ni P."/>
            <person name="Miao G."/>
            <person name="Wang J."/>
            <person name="Wang Q."/>
            <person name="Steinberg C.E."/>
            <person name="Wang H."/>
            <person name="Li N."/>
            <person name="Qian L."/>
            <person name="Zhang G."/>
            <person name="Li Y."/>
            <person name="Yang H."/>
            <person name="Liu X."/>
            <person name="Wang J."/>
            <person name="Yin Y."/>
            <person name="Wang J."/>
        </authorList>
    </citation>
    <scope>NUCLEOTIDE SEQUENCE [LARGE SCALE GENOMIC DNA]</scope>
    <source>
        <strain evidence="2">05x7-T-G4-1.051#20</strain>
    </source>
</reference>
<sequence length="59" mass="6502">MANSDNFRSLPDSDTDSDDGQTDNESPFDYDSETSDDGNDENDDIPPTWKAGTLFTKPP</sequence>
<feature type="region of interest" description="Disordered" evidence="1">
    <location>
        <begin position="1"/>
        <end position="59"/>
    </location>
</feature>